<comment type="cofactor">
    <cofactor evidence="1">
        <name>pantetheine 4'-phosphate</name>
        <dbReference type="ChEBI" id="CHEBI:47942"/>
    </cofactor>
</comment>
<dbReference type="CDD" id="cd00833">
    <property type="entry name" value="PKS"/>
    <property type="match status" value="2"/>
</dbReference>
<evidence type="ECO:0000256" key="3">
    <source>
        <dbReference type="ARBA" id="ARBA00022450"/>
    </source>
</evidence>
<dbReference type="Gene3D" id="3.40.47.10">
    <property type="match status" value="2"/>
</dbReference>
<dbReference type="InterPro" id="IPR009081">
    <property type="entry name" value="PP-bd_ACP"/>
</dbReference>
<proteinExistence type="predicted"/>
<keyword evidence="4" id="KW-0597">Phosphoprotein</keyword>
<dbReference type="CDD" id="cd08952">
    <property type="entry name" value="KR_1_SDR_x"/>
    <property type="match status" value="1"/>
</dbReference>
<dbReference type="InterPro" id="IPR032821">
    <property type="entry name" value="PKS_assoc"/>
</dbReference>
<feature type="domain" description="PKS/mFAS DH" evidence="12">
    <location>
        <begin position="2472"/>
        <end position="2748"/>
    </location>
</feature>
<dbReference type="Pfam" id="PF02801">
    <property type="entry name" value="Ketoacyl-synt_C"/>
    <property type="match status" value="2"/>
</dbReference>
<dbReference type="Gene3D" id="3.40.50.11460">
    <property type="match status" value="1"/>
</dbReference>
<sequence>MAKDEAKLLDHLKWVTAELRDTRQRLREAESAEPEPIAIVGMACRFPGGVENPDDLWNLVAAGGEGLVDFPEDRGWDLENLFDPDPDRPGTSYARQGTFLRGAGGFDAEFFGISPREAVVMDPQQRVLLEVAWETFEHAGIDPHGLAGSSTGVYAGVTSQDYMVLTAMAANDVEGYAATGNLACVLSGRVSYELGLEGPAVTVDTGCSSSLVALHSAVQALRGGECSLALAGGVTVMATPGAFVEFSRQRGLAADGRCKSFAAAADGTGWGEGVGLLLLERLSDARRNGHKVWGVVRGSAINQDGASNGLTAPNGPSQQRVIRQALANARLSPADVDAVEAHGTGTTLGDPIEAQALLATYGQGRAAERPLLLGSVKSNIGHTQAAAGVAGIIKMVMAMRHGLLPKTLHVDEPTPHVDWSGGAVELLREATAWPDAERPRRAAVSSFGISGTNAHVILEEATAPAADVATTEPTVPGGVVPWVVSGRSAAALRAQAERLAEFAEQTFADPPEVGWSLAAGRAMLDHRAVVVSDDREELLAGLRALAVGAPFGGVVTAEPVAGGAGPVLVFPGQGGQWRGMGVELLDFSPVFAARIAECEAALSPFVDWSLTAVLRGEGGVDASRVDVVQPALWAVMVSLAEVWRSHGVAPAAVVGHSQGEIAAAVVAGALSLEDGARVVAVRSQALGVLSGRGAMASLAVGAGEAEEAIGGREGVVVAAVNGPGSTVISGPPGAVAEVVAAVESAGGRARLIDVDYASHGPQVDEIAEDLVALLGEITPVETATAFYSTVTGGRVETTALDAAYWVENLRRQVRFGTAVEAVLGEGYRVLVEAGPHPVLSVGIQETAQACDIAVATVPTLQRDQGGPAQLARALAQAFAAGLPVDWKTWYGVTAAAPPVLDLPTYRFQHQHYWLKPGTWAGAEGKGSAEDERFWSAVESGDLAGLEASLRVGEDAARRVLAPALPVLAEWRRRTRDQARIDAWRYRTAWSAVTGPDAAPRLSGTWLLVVPEEWAGDAAVETVTQALEGHGAECVLLPLAPGDQARGPLAERLRQLEGRPEIVGVISALSLDEAVHPEHPHLPMGLAGTLALVQALDEVDFGGRLWCVTRGGVSAAGDGAVSPVQAQVWGLGRVVALEYPKRWGGLIDLPAVAEEGTAGRLAAVVAEGAEDQVALRAEGVLGRRLRAASAGAPGAEWRIDGSVVVTGGTGGVGGRVARWVVERGARHVILAGRRGSAAPGTEALTAELEALGASVDVVACDVADRDEVAALLARAPEEHPLRGVFHAAGVGDYTPVSDLDPDRVAQVAAAKAGGARWLDELTRDMDVSAFVLFSSGAASWGSGQQGAYAAANAYLDALAERRRAEGLPGLSVAWGPWGEVGMTAGDAVAAFFRERGLTAMAPELALRVLGDALGRGETALTVADFDWRRFAAAFAGQRVSRLLAEIPQAVELLEKETPSEDSPLRKQLAAAVPEQRHQMLTQHIRALAAGVLGHSGPDAISATKPFFEMGFDSLTAVELRNRLSASAGMPLPTTLIFDYPTADDLARYVLAEISGLQTAVTGTVTPVGESDEPIAIVGMACRFPGGVSSPEQLWDLVATGRDAMSPFPADRGWRLDTLYDLDPDRPGTSYVREGGFLHDAGGFDAEFFGISPREAVGMDPQQRLLLETAWETFERAGIDHGSLRGSDTGVYVGATLFDYLSIIGISSMDMEGYTGTGNLGCVLSGRVSYVLGLEGPAVTVDTGCSSSLVALHSAVQGLRGGECSLALAGGVTVMATPGAFVEFSRQRGLAADGRCKSFAAAADGTGWGEGVGLLLLERLSDARRNGHKVWGVVRGSAINQDGASNGLTAPNGPSQQRVIRQALANAGLSTADVDVVEAHGTGTTLGDPIEAQALLATYGQGRSAERPLLLGSVKSNIGHTQAAAGVAGIIKMVMAMRHGVVPKTLHVDEATPHVDWGGGAVELLREATAWPEVERPRQAGVSAFGISGTNAHVIVEEAPKEPEAPTESGAVPVGGVVPWVVSGRSAAGLRAQAARLAEFAERTAADEAEVGWSLVAGRATLEHRAVVVGQDRKELLAGLTALAEGEPSGGVVTAEPVAGGAGPVLVFPGQGGQWRGMGVQLLDASPVFAARIAECEAALSPFVDWSLTAVLRGVDETADIDRVDVVQPALWAVMVSLAEVWRSHGVAPAAVVGHSQGEIAAAVVAGALSLEDGARVVAVRSQALGVLSGRGAMASLAVGAGEAEEAIGGREGVVVAAVNGPGSTVISGPPGAVAEVVAAVESAGGRARLVDVDYASHGPQVDEIAEELVASLGDVKPAGTGVAFYSTVTGGRVESTVLDAAYWVENLRRQVRFGTAVEAVLADGYRVLVEAGPHPVLSVGIQETAQTLDLPVATVPTLQRDQGGPAQLARALAQAFAAGLPVDWKTWYGVTAAAPPVLDLPTYPFRHQHYWIDPATIGGQGDPHSLGLTSADHPLLGAAVRVAESEEIVLTGRVSTAGHPWVADHAVAGSVFLPGTAFVDLAVRAGDEAGCDRVEELVLETPLILPEEGAIQLQLVVSAPGQDGGRAFTVHARAEGDDDADRPWTRHASGTLTTGARPDDFDFAQWPPTGAEPVPLDGLYAGLAEAGYGYGPAFRGLKAAWRRGDEVFAEAALAEELRGDAGRFGLHPALLDAALQAGGIGKGGALDGQLLLPFTWTGVSLYATGAAALRVRMVPGGDGVALSVADPSGRPVASAEAVVSRPVSIRQLRRGGAELDSLYRVEWVSTEYEPEPGVFAGRTWDVVGAGGLGIEDALERAGHTVRTTRDLAELARSVDDGTPLADLVVLDCAPLAGGGTEADPGLADAVHDETERLLGVVQRWLGDERFGDSRLALVTRGAQSTSGDERVADLVHAPLWGLVRSAQIESYDRLVLVDLEDGDQDAAGLLPRALAVALGAGEPQVAVRRGRLVVPRLARIGKDTALTPPDVPGWRLDTARPGTPGTPGTPIAPDQLALVPHPEAAGPLGEGQVRIAVRAAGLNPHDVVAGPDPLPDQQPMGGEGAGVVVETGPGVIGLAPGDRVMGVFPRAFGPLAVADQGSLVPVPAGWSYARAAAVPLAFLTAYCCLAEPAEVREGDVVLVHGAAGGVGMAAVQLARHLGAEVYATADESEWDALRALGLDDDHLASSRTLDFEDRVRAATGGRGVDVVLNSLAQEFTDASLRLLRDGGRFVEPGRTDVRDGAQLHEPATAHPGIGYRVFTGADPRRIRAILTEVVGLMERGVLRHLPLRTWDLRLAPDAFRYLSRARHTGKAVLTLPAPLDPEGTVLIVGGTGTIGGMLARHLVTTHGVRHLLVTGRRGAEAPGADALREELSALGAEVTIAACDAADRDALAALLADIPAEHPLTGVIHAAGVVDDGTVPSLTPEQLHTVLRPKVDAAVNLHQLIREDDLAAFVMFSSTGGPGGAAGQGNYAASNAFLDALAQDRRAAGLPGQSLAWGHWEQSSGITGTLGERDIARMERSGVRALSSDQGLALFDAAGRRPESLLMPARLDPEVLRDLAGAQVLPRVLSGLVRAAPARRATAAAQYAAGDAQPMAERLAGMSAAEQGRTLLELVRRNVAAVLGLGDVLAVDPARPFKEIGFDSLTAVELRNRLSQATDTKLPSTLVFDIPTPALLAEHLREQLVSEGLSGAEALVQELDRLEEHVDLLADDTERDTVTARLEALLTRCRQKPAAESNGVAERLQDASADEVLQFIDSHLGRA</sequence>
<dbReference type="EMBL" id="MN071207">
    <property type="protein sequence ID" value="QEA08907.1"/>
    <property type="molecule type" value="Genomic_DNA"/>
</dbReference>
<feature type="active site" description="Proton donor; for dehydratase activity" evidence="9">
    <location>
        <position position="2671"/>
    </location>
</feature>
<dbReference type="InterPro" id="IPR036736">
    <property type="entry name" value="ACP-like_sf"/>
</dbReference>
<dbReference type="PROSITE" id="PS00012">
    <property type="entry name" value="PHOSPHOPANTETHEINE"/>
    <property type="match status" value="2"/>
</dbReference>
<name>A0A5B8RMR0_STRHY</name>
<dbReference type="InterPro" id="IPR014031">
    <property type="entry name" value="Ketoacyl_synth_C"/>
</dbReference>
<evidence type="ECO:0000259" key="11">
    <source>
        <dbReference type="PROSITE" id="PS52004"/>
    </source>
</evidence>
<feature type="domain" description="Ketosynthase family 3 (KS3)" evidence="11">
    <location>
        <begin position="34"/>
        <end position="460"/>
    </location>
</feature>
<dbReference type="Pfam" id="PF16197">
    <property type="entry name" value="KAsynt_C_assoc"/>
    <property type="match status" value="2"/>
</dbReference>
<dbReference type="GO" id="GO:0008270">
    <property type="term" value="F:zinc ion binding"/>
    <property type="evidence" value="ECO:0007669"/>
    <property type="project" value="InterPro"/>
</dbReference>
<dbReference type="Pfam" id="PF18369">
    <property type="entry name" value="PKS_DE"/>
    <property type="match status" value="1"/>
</dbReference>
<dbReference type="InterPro" id="IPR050091">
    <property type="entry name" value="PKS_NRPS_Biosynth_Enz"/>
</dbReference>
<dbReference type="FunFam" id="3.40.47.10:FF:000019">
    <property type="entry name" value="Polyketide synthase type I"/>
    <property type="match status" value="2"/>
</dbReference>
<feature type="domain" description="Carrier" evidence="10">
    <location>
        <begin position="3588"/>
        <end position="3663"/>
    </location>
</feature>
<feature type="active site" description="Proton acceptor; for dehydratase activity" evidence="9">
    <location>
        <position position="2504"/>
    </location>
</feature>
<dbReference type="InterPro" id="IPR036291">
    <property type="entry name" value="NAD(P)-bd_dom_sf"/>
</dbReference>
<gene>
    <name evidence="13" type="primary">jenA8</name>
</gene>
<feature type="domain" description="Ketosynthase family 3 (KS3)" evidence="11">
    <location>
        <begin position="1570"/>
        <end position="1996"/>
    </location>
</feature>
<dbReference type="Pfam" id="PF08240">
    <property type="entry name" value="ADH_N"/>
    <property type="match status" value="1"/>
</dbReference>
<dbReference type="InterPro" id="IPR020807">
    <property type="entry name" value="PKS_DH"/>
</dbReference>
<dbReference type="InterPro" id="IPR015083">
    <property type="entry name" value="NorB/c/GfsB-D-like_docking"/>
</dbReference>
<dbReference type="InterPro" id="IPR018201">
    <property type="entry name" value="Ketoacyl_synth_AS"/>
</dbReference>
<evidence type="ECO:0000256" key="7">
    <source>
        <dbReference type="ARBA" id="ARBA00023268"/>
    </source>
</evidence>
<dbReference type="CDD" id="cd08956">
    <property type="entry name" value="KR_3_FAS_SDR_x"/>
    <property type="match status" value="1"/>
</dbReference>
<dbReference type="InterPro" id="IPR041618">
    <property type="entry name" value="PKS_DE"/>
</dbReference>
<accession>A0A5B8RMR0</accession>
<evidence type="ECO:0000256" key="6">
    <source>
        <dbReference type="ARBA" id="ARBA00023194"/>
    </source>
</evidence>
<dbReference type="InterPro" id="IPR020843">
    <property type="entry name" value="ER"/>
</dbReference>
<dbReference type="InterPro" id="IPR002364">
    <property type="entry name" value="Quin_OxRdtase/zeta-crystal_CS"/>
</dbReference>
<keyword evidence="6" id="KW-0045">Antibiotic biosynthesis</keyword>
<organism evidence="13">
    <name type="scientific">Streptomyces hygroscopicus</name>
    <dbReference type="NCBI Taxonomy" id="1912"/>
    <lineage>
        <taxon>Bacteria</taxon>
        <taxon>Bacillati</taxon>
        <taxon>Actinomycetota</taxon>
        <taxon>Actinomycetes</taxon>
        <taxon>Kitasatosporales</taxon>
        <taxon>Streptomycetaceae</taxon>
        <taxon>Streptomyces</taxon>
        <taxon>Streptomyces violaceusniger group</taxon>
    </lineage>
</organism>
<dbReference type="FunFam" id="1.10.1200.10:FF:000007">
    <property type="entry name" value="Probable polyketide synthase pks17"/>
    <property type="match status" value="2"/>
</dbReference>
<dbReference type="Gene3D" id="3.10.129.110">
    <property type="entry name" value="Polyketide synthase dehydratase"/>
    <property type="match status" value="1"/>
</dbReference>
<keyword evidence="3" id="KW-0596">Phosphopantetheine</keyword>
<dbReference type="Gene3D" id="3.30.70.3290">
    <property type="match status" value="2"/>
</dbReference>
<dbReference type="InterPro" id="IPR011032">
    <property type="entry name" value="GroES-like_sf"/>
</dbReference>
<dbReference type="PROSITE" id="PS50075">
    <property type="entry name" value="CARRIER"/>
    <property type="match status" value="2"/>
</dbReference>
<dbReference type="InterPro" id="IPR016039">
    <property type="entry name" value="Thiolase-like"/>
</dbReference>
<dbReference type="SMART" id="SM00826">
    <property type="entry name" value="PKS_DH"/>
    <property type="match status" value="1"/>
</dbReference>
<dbReference type="InterPro" id="IPR020841">
    <property type="entry name" value="PKS_Beta-ketoAc_synthase_dom"/>
</dbReference>
<evidence type="ECO:0000259" key="10">
    <source>
        <dbReference type="PROSITE" id="PS50075"/>
    </source>
</evidence>
<dbReference type="SMART" id="SM00827">
    <property type="entry name" value="PKS_AT"/>
    <property type="match status" value="2"/>
</dbReference>
<dbReference type="InterPro" id="IPR042104">
    <property type="entry name" value="PKS_dehydratase_sf"/>
</dbReference>
<dbReference type="Pfam" id="PF21089">
    <property type="entry name" value="PKS_DH_N"/>
    <property type="match status" value="1"/>
</dbReference>
<dbReference type="Gene3D" id="3.40.50.720">
    <property type="entry name" value="NAD(P)-binding Rossmann-like Domain"/>
    <property type="match status" value="2"/>
</dbReference>
<evidence type="ECO:0000313" key="13">
    <source>
        <dbReference type="EMBL" id="QEA08907.1"/>
    </source>
</evidence>
<feature type="region of interest" description="C-terminal hotdog fold" evidence="9">
    <location>
        <begin position="2610"/>
        <end position="2748"/>
    </location>
</feature>
<keyword evidence="8" id="KW-0012">Acyltransferase</keyword>
<dbReference type="PROSITE" id="PS01162">
    <property type="entry name" value="QOR_ZETA_CRYSTAL"/>
    <property type="match status" value="1"/>
</dbReference>
<dbReference type="SUPFAM" id="SSF55048">
    <property type="entry name" value="Probable ACP-binding domain of malonyl-CoA ACP transacylase"/>
    <property type="match status" value="2"/>
</dbReference>
<dbReference type="InterPro" id="IPR049552">
    <property type="entry name" value="PKS_DH_N"/>
</dbReference>
<dbReference type="SUPFAM" id="SSF47336">
    <property type="entry name" value="ACP-like"/>
    <property type="match status" value="2"/>
</dbReference>
<dbReference type="SUPFAM" id="SSF53901">
    <property type="entry name" value="Thiolase-like"/>
    <property type="match status" value="2"/>
</dbReference>
<dbReference type="SMART" id="SM00829">
    <property type="entry name" value="PKS_ER"/>
    <property type="match status" value="1"/>
</dbReference>
<dbReference type="GO" id="GO:0004312">
    <property type="term" value="F:fatty acid synthase activity"/>
    <property type="evidence" value="ECO:0007669"/>
    <property type="project" value="TreeGrafter"/>
</dbReference>
<dbReference type="Pfam" id="PF14765">
    <property type="entry name" value="PS-DH"/>
    <property type="match status" value="1"/>
</dbReference>
<dbReference type="GO" id="GO:0006633">
    <property type="term" value="P:fatty acid biosynthetic process"/>
    <property type="evidence" value="ECO:0007669"/>
    <property type="project" value="InterPro"/>
</dbReference>
<reference evidence="13" key="1">
    <citation type="submission" date="2019-06" db="EMBL/GenBank/DDBJ databases">
        <authorList>
            <person name="Fu A."/>
            <person name="Liu R."/>
            <person name="Liu T."/>
        </authorList>
    </citation>
    <scope>NUCLEOTIDE SEQUENCE</scope>
    <source>
        <strain evidence="13">ATCC 21840</strain>
    </source>
</reference>
<dbReference type="PROSITE" id="PS52004">
    <property type="entry name" value="KS3_2"/>
    <property type="match status" value="2"/>
</dbReference>
<feature type="region of interest" description="N-terminal hotdog fold" evidence="9">
    <location>
        <begin position="2472"/>
        <end position="2598"/>
    </location>
</feature>
<dbReference type="Pfam" id="PF08990">
    <property type="entry name" value="Docking"/>
    <property type="match status" value="1"/>
</dbReference>
<evidence type="ECO:0000256" key="8">
    <source>
        <dbReference type="ARBA" id="ARBA00023315"/>
    </source>
</evidence>
<dbReference type="SMART" id="SM00825">
    <property type="entry name" value="PKS_KS"/>
    <property type="match status" value="2"/>
</dbReference>
<dbReference type="NCBIfam" id="NF045894">
    <property type="entry name" value="PKS_plus_SDR"/>
    <property type="match status" value="1"/>
</dbReference>
<feature type="domain" description="Carrier" evidence="10">
    <location>
        <begin position="1477"/>
        <end position="1552"/>
    </location>
</feature>
<dbReference type="InterPro" id="IPR016036">
    <property type="entry name" value="Malonyl_transacylase_ACP-bd"/>
</dbReference>
<evidence type="ECO:0000256" key="9">
    <source>
        <dbReference type="PROSITE-ProRule" id="PRU01363"/>
    </source>
</evidence>
<dbReference type="InterPro" id="IPR016035">
    <property type="entry name" value="Acyl_Trfase/lysoPLipase"/>
</dbReference>
<evidence type="ECO:0000256" key="4">
    <source>
        <dbReference type="ARBA" id="ARBA00022553"/>
    </source>
</evidence>
<dbReference type="CDD" id="cd05195">
    <property type="entry name" value="enoyl_red"/>
    <property type="match status" value="1"/>
</dbReference>
<dbReference type="Gene3D" id="6.10.140.1830">
    <property type="match status" value="1"/>
</dbReference>
<protein>
    <submittedName>
        <fullName evidence="13">JenA8</fullName>
    </submittedName>
</protein>
<evidence type="ECO:0000256" key="2">
    <source>
        <dbReference type="ARBA" id="ARBA00004792"/>
    </source>
</evidence>
<dbReference type="SMART" id="SM00822">
    <property type="entry name" value="PKS_KR"/>
    <property type="match status" value="2"/>
</dbReference>
<dbReference type="FunFam" id="3.40.366.10:FF:000002">
    <property type="entry name" value="Probable polyketide synthase 2"/>
    <property type="match status" value="2"/>
</dbReference>
<comment type="pathway">
    <text evidence="2">Antibiotic biosynthesis.</text>
</comment>
<dbReference type="Gene3D" id="1.10.1200.10">
    <property type="entry name" value="ACP-like"/>
    <property type="match status" value="2"/>
</dbReference>
<dbReference type="SUPFAM" id="SSF50129">
    <property type="entry name" value="GroES-like"/>
    <property type="match status" value="1"/>
</dbReference>
<dbReference type="InterPro" id="IPR057326">
    <property type="entry name" value="KR_dom"/>
</dbReference>
<dbReference type="Gene3D" id="3.40.366.10">
    <property type="entry name" value="Malonyl-Coenzyme A Acyl Carrier Protein, domain 2"/>
    <property type="match status" value="2"/>
</dbReference>
<dbReference type="Pfam" id="PF13602">
    <property type="entry name" value="ADH_zinc_N_2"/>
    <property type="match status" value="1"/>
</dbReference>
<dbReference type="InterPro" id="IPR049551">
    <property type="entry name" value="PKS_DH_C"/>
</dbReference>
<dbReference type="InterPro" id="IPR055123">
    <property type="entry name" value="SpnB-like_Rossmann"/>
</dbReference>
<dbReference type="GO" id="GO:0004315">
    <property type="term" value="F:3-oxoacyl-[acyl-carrier-protein] synthase activity"/>
    <property type="evidence" value="ECO:0007669"/>
    <property type="project" value="InterPro"/>
</dbReference>
<evidence type="ECO:0000256" key="5">
    <source>
        <dbReference type="ARBA" id="ARBA00022679"/>
    </source>
</evidence>
<dbReference type="InterPro" id="IPR014030">
    <property type="entry name" value="Ketoacyl_synth_N"/>
</dbReference>
<dbReference type="Pfam" id="PF22953">
    <property type="entry name" value="SpnB_Rossmann"/>
    <property type="match status" value="1"/>
</dbReference>
<dbReference type="InterPro" id="IPR049900">
    <property type="entry name" value="PKS_mFAS_DH"/>
</dbReference>
<dbReference type="InterPro" id="IPR001227">
    <property type="entry name" value="Ac_transferase_dom_sf"/>
</dbReference>
<dbReference type="InterPro" id="IPR013154">
    <property type="entry name" value="ADH-like_N"/>
</dbReference>
<dbReference type="Gene3D" id="3.90.180.10">
    <property type="entry name" value="Medium-chain alcohol dehydrogenases, catalytic domain"/>
    <property type="match status" value="1"/>
</dbReference>
<dbReference type="InterPro" id="IPR014043">
    <property type="entry name" value="Acyl_transferase_dom"/>
</dbReference>
<dbReference type="GO" id="GO:0033068">
    <property type="term" value="P:macrolide biosynthetic process"/>
    <property type="evidence" value="ECO:0007669"/>
    <property type="project" value="UniProtKB-ARBA"/>
</dbReference>
<dbReference type="PROSITE" id="PS00606">
    <property type="entry name" value="KS3_1"/>
    <property type="match status" value="2"/>
</dbReference>
<keyword evidence="7" id="KW-0511">Multifunctional enzyme</keyword>
<dbReference type="SUPFAM" id="SSF52151">
    <property type="entry name" value="FabD/lysophospholipase-like"/>
    <property type="match status" value="2"/>
</dbReference>
<dbReference type="PANTHER" id="PTHR43775">
    <property type="entry name" value="FATTY ACID SYNTHASE"/>
    <property type="match status" value="1"/>
</dbReference>
<keyword evidence="5" id="KW-0808">Transferase</keyword>
<dbReference type="SMART" id="SM01294">
    <property type="entry name" value="PKS_PP_betabranch"/>
    <property type="match status" value="2"/>
</dbReference>
<dbReference type="Pfam" id="PF00698">
    <property type="entry name" value="Acyl_transf_1"/>
    <property type="match status" value="2"/>
</dbReference>
<dbReference type="InterPro" id="IPR020806">
    <property type="entry name" value="PKS_PP-bd"/>
</dbReference>
<dbReference type="GO" id="GO:0031177">
    <property type="term" value="F:phosphopantetheine binding"/>
    <property type="evidence" value="ECO:0007669"/>
    <property type="project" value="InterPro"/>
</dbReference>
<dbReference type="Pfam" id="PF00109">
    <property type="entry name" value="ketoacyl-synt"/>
    <property type="match status" value="2"/>
</dbReference>
<dbReference type="Pfam" id="PF00550">
    <property type="entry name" value="PP-binding"/>
    <property type="match status" value="2"/>
</dbReference>
<dbReference type="PANTHER" id="PTHR43775:SF51">
    <property type="entry name" value="INACTIVE PHENOLPHTHIOCEROL SYNTHESIS POLYKETIDE SYNTHASE TYPE I PKS1-RELATED"/>
    <property type="match status" value="1"/>
</dbReference>
<evidence type="ECO:0000259" key="12">
    <source>
        <dbReference type="PROSITE" id="PS52019"/>
    </source>
</evidence>
<dbReference type="GO" id="GO:0016491">
    <property type="term" value="F:oxidoreductase activity"/>
    <property type="evidence" value="ECO:0007669"/>
    <property type="project" value="InterPro"/>
</dbReference>
<dbReference type="InterPro" id="IPR013968">
    <property type="entry name" value="PKS_KR"/>
</dbReference>
<dbReference type="SMART" id="SM00823">
    <property type="entry name" value="PKS_PP"/>
    <property type="match status" value="2"/>
</dbReference>
<dbReference type="InterPro" id="IPR006162">
    <property type="entry name" value="Ppantetheine_attach_site"/>
</dbReference>
<dbReference type="SUPFAM" id="SSF51735">
    <property type="entry name" value="NAD(P)-binding Rossmann-fold domains"/>
    <property type="match status" value="5"/>
</dbReference>
<dbReference type="PROSITE" id="PS52019">
    <property type="entry name" value="PKS_MFAS_DH"/>
    <property type="match status" value="1"/>
</dbReference>
<dbReference type="Pfam" id="PF08659">
    <property type="entry name" value="KR"/>
    <property type="match status" value="2"/>
</dbReference>
<evidence type="ECO:0000256" key="1">
    <source>
        <dbReference type="ARBA" id="ARBA00001957"/>
    </source>
</evidence>